<accession>A0A915BB70</accession>
<dbReference type="PRINTS" id="PR00047">
    <property type="entry name" value="STROIDFINGER"/>
</dbReference>
<dbReference type="GO" id="GO:0000122">
    <property type="term" value="P:negative regulation of transcription by RNA polymerase II"/>
    <property type="evidence" value="ECO:0007669"/>
    <property type="project" value="TreeGrafter"/>
</dbReference>
<dbReference type="PROSITE" id="PS51030">
    <property type="entry name" value="NUCLEAR_REC_DBD_2"/>
    <property type="match status" value="1"/>
</dbReference>
<dbReference type="GO" id="GO:0030154">
    <property type="term" value="P:cell differentiation"/>
    <property type="evidence" value="ECO:0007669"/>
    <property type="project" value="TreeGrafter"/>
</dbReference>
<dbReference type="InterPro" id="IPR050234">
    <property type="entry name" value="Nuclear_hormone_rcpt_NR1"/>
</dbReference>
<dbReference type="SMART" id="SM00399">
    <property type="entry name" value="ZnF_C4"/>
    <property type="match status" value="1"/>
</dbReference>
<evidence type="ECO:0000313" key="12">
    <source>
        <dbReference type="WBParaSite" id="PgR032X_g085_t05"/>
    </source>
</evidence>
<dbReference type="Gene3D" id="3.30.50.10">
    <property type="entry name" value="Erythroid Transcription Factor GATA-1, subunit A"/>
    <property type="match status" value="1"/>
</dbReference>
<evidence type="ECO:0000259" key="10">
    <source>
        <dbReference type="PROSITE" id="PS51030"/>
    </source>
</evidence>
<proteinExistence type="inferred from homology"/>
<evidence type="ECO:0000256" key="6">
    <source>
        <dbReference type="ARBA" id="ARBA00023125"/>
    </source>
</evidence>
<evidence type="ECO:0000313" key="11">
    <source>
        <dbReference type="Proteomes" id="UP000887569"/>
    </source>
</evidence>
<keyword evidence="4" id="KW-0862">Zinc</keyword>
<dbReference type="Proteomes" id="UP000887569">
    <property type="component" value="Unplaced"/>
</dbReference>
<keyword evidence="5" id="KW-0805">Transcription regulation</keyword>
<dbReference type="InterPro" id="IPR001628">
    <property type="entry name" value="Znf_hrmn_rcpt"/>
</dbReference>
<evidence type="ECO:0000256" key="3">
    <source>
        <dbReference type="ARBA" id="ARBA00022771"/>
    </source>
</evidence>
<dbReference type="GO" id="GO:0008270">
    <property type="term" value="F:zinc ion binding"/>
    <property type="evidence" value="ECO:0007669"/>
    <property type="project" value="UniProtKB-KW"/>
</dbReference>
<organism evidence="11 12">
    <name type="scientific">Parascaris univalens</name>
    <name type="common">Nematode worm</name>
    <dbReference type="NCBI Taxonomy" id="6257"/>
    <lineage>
        <taxon>Eukaryota</taxon>
        <taxon>Metazoa</taxon>
        <taxon>Ecdysozoa</taxon>
        <taxon>Nematoda</taxon>
        <taxon>Chromadorea</taxon>
        <taxon>Rhabditida</taxon>
        <taxon>Spirurina</taxon>
        <taxon>Ascaridomorpha</taxon>
        <taxon>Ascaridoidea</taxon>
        <taxon>Ascarididae</taxon>
        <taxon>Parascaris</taxon>
    </lineage>
</organism>
<name>A0A915BB70_PARUN</name>
<comment type="similarity">
    <text evidence="1">Belongs to the nuclear hormone receptor family.</text>
</comment>
<dbReference type="AlphaFoldDB" id="A0A915BB70"/>
<dbReference type="PANTHER" id="PTHR24082">
    <property type="entry name" value="NUCLEAR HORMONE RECEPTOR"/>
    <property type="match status" value="1"/>
</dbReference>
<keyword evidence="6" id="KW-0238">DNA-binding</keyword>
<dbReference type="PANTHER" id="PTHR24082:SF283">
    <property type="entry name" value="NUCLEAR HORMONE RECEPTOR HR96"/>
    <property type="match status" value="1"/>
</dbReference>
<evidence type="ECO:0000256" key="4">
    <source>
        <dbReference type="ARBA" id="ARBA00022833"/>
    </source>
</evidence>
<dbReference type="GO" id="GO:0045944">
    <property type="term" value="P:positive regulation of transcription by RNA polymerase II"/>
    <property type="evidence" value="ECO:0007669"/>
    <property type="project" value="TreeGrafter"/>
</dbReference>
<evidence type="ECO:0000256" key="9">
    <source>
        <dbReference type="ARBA" id="ARBA00023242"/>
    </source>
</evidence>
<dbReference type="SUPFAM" id="SSF57716">
    <property type="entry name" value="Glucocorticoid receptor-like (DNA-binding domain)"/>
    <property type="match status" value="1"/>
</dbReference>
<evidence type="ECO:0000256" key="5">
    <source>
        <dbReference type="ARBA" id="ARBA00023015"/>
    </source>
</evidence>
<dbReference type="GO" id="GO:0004879">
    <property type="term" value="F:nuclear receptor activity"/>
    <property type="evidence" value="ECO:0007669"/>
    <property type="project" value="TreeGrafter"/>
</dbReference>
<evidence type="ECO:0000256" key="7">
    <source>
        <dbReference type="ARBA" id="ARBA00023163"/>
    </source>
</evidence>
<dbReference type="WBParaSite" id="PgR032X_g085_t05">
    <property type="protein sequence ID" value="PgR032X_g085_t05"/>
    <property type="gene ID" value="PgR032X_g085"/>
</dbReference>
<evidence type="ECO:0000256" key="2">
    <source>
        <dbReference type="ARBA" id="ARBA00022723"/>
    </source>
</evidence>
<keyword evidence="8" id="KW-0675">Receptor</keyword>
<protein>
    <submittedName>
        <fullName evidence="12">NR LBD domain-containing protein</fullName>
    </submittedName>
</protein>
<dbReference type="GO" id="GO:0000978">
    <property type="term" value="F:RNA polymerase II cis-regulatory region sequence-specific DNA binding"/>
    <property type="evidence" value="ECO:0007669"/>
    <property type="project" value="TreeGrafter"/>
</dbReference>
<keyword evidence="11" id="KW-1185">Reference proteome</keyword>
<evidence type="ECO:0000256" key="1">
    <source>
        <dbReference type="ARBA" id="ARBA00005993"/>
    </source>
</evidence>
<keyword evidence="3" id="KW-0863">Zinc-finger</keyword>
<dbReference type="Pfam" id="PF00105">
    <property type="entry name" value="zf-C4"/>
    <property type="match status" value="1"/>
</dbReference>
<evidence type="ECO:0000256" key="8">
    <source>
        <dbReference type="ARBA" id="ARBA00023170"/>
    </source>
</evidence>
<dbReference type="PROSITE" id="PS00031">
    <property type="entry name" value="NUCLEAR_REC_DBD_1"/>
    <property type="match status" value="1"/>
</dbReference>
<keyword evidence="2" id="KW-0479">Metal-binding</keyword>
<keyword evidence="9" id="KW-0539">Nucleus</keyword>
<keyword evidence="7" id="KW-0804">Transcription</keyword>
<sequence>LRMASPCSPSEDDNTHLPMSLNVAQAGAFTQQNSGKTCKICGDRAVGYNFSVISCESCKAFFRRNANREKELSCPFTDNCEINTISRRFCQSCRLKKCFQIRLTILAECLRRSKRET</sequence>
<reference evidence="12" key="1">
    <citation type="submission" date="2022-11" db="UniProtKB">
        <authorList>
            <consortium name="WormBaseParasite"/>
        </authorList>
    </citation>
    <scope>IDENTIFICATION</scope>
</reference>
<feature type="domain" description="Nuclear receptor" evidence="10">
    <location>
        <begin position="35"/>
        <end position="112"/>
    </location>
</feature>
<dbReference type="InterPro" id="IPR013088">
    <property type="entry name" value="Znf_NHR/GATA"/>
</dbReference>